<dbReference type="PANTHER" id="PTHR12058">
    <property type="entry name" value="ARP2/3 COMPLEX 34 KDA SUBUNIT"/>
    <property type="match status" value="1"/>
</dbReference>
<dbReference type="GO" id="GO:0005885">
    <property type="term" value="C:Arp2/3 protein complex"/>
    <property type="evidence" value="ECO:0007669"/>
    <property type="project" value="InterPro"/>
</dbReference>
<comment type="subunit">
    <text evidence="6">Component of the Arp2/3 complex.</text>
</comment>
<dbReference type="GO" id="GO:0030041">
    <property type="term" value="P:actin filament polymerization"/>
    <property type="evidence" value="ECO:0007669"/>
    <property type="project" value="InterPro"/>
</dbReference>
<reference evidence="7 8" key="1">
    <citation type="journal article" date="2019" name="PLoS Pathog.">
        <title>Genome sequence of the bovine parasite Schistosoma bovis Tanzania.</title>
        <authorList>
            <person name="Oey H."/>
            <person name="Zakrzewski M."/>
            <person name="Gobert G."/>
            <person name="Gravermann K."/>
            <person name="Stoye J."/>
            <person name="Jones M."/>
            <person name="Mcmanus D."/>
            <person name="Krause L."/>
        </authorList>
    </citation>
    <scope>NUCLEOTIDE SEQUENCE [LARGE SCALE GENOMIC DNA]</scope>
    <source>
        <strain evidence="7 8">TAN1997</strain>
    </source>
</reference>
<evidence type="ECO:0000256" key="6">
    <source>
        <dbReference type="RuleBase" id="RU364015"/>
    </source>
</evidence>
<dbReference type="InterPro" id="IPR007188">
    <property type="entry name" value="ARPC2"/>
</dbReference>
<dbReference type="Gene3D" id="3.30.1460.20">
    <property type="match status" value="2"/>
</dbReference>
<evidence type="ECO:0000256" key="5">
    <source>
        <dbReference type="ARBA" id="ARBA00023212"/>
    </source>
</evidence>
<evidence type="ECO:0000256" key="2">
    <source>
        <dbReference type="ARBA" id="ARBA00007192"/>
    </source>
</evidence>
<dbReference type="GO" id="GO:0005200">
    <property type="term" value="F:structural constituent of cytoskeleton"/>
    <property type="evidence" value="ECO:0007669"/>
    <property type="project" value="TreeGrafter"/>
</dbReference>
<comment type="caution">
    <text evidence="7">The sequence shown here is derived from an EMBL/GenBank/DDBJ whole genome shotgun (WGS) entry which is preliminary data.</text>
</comment>
<dbReference type="SUPFAM" id="SSF69645">
    <property type="entry name" value="Arp2/3 complex subunits"/>
    <property type="match status" value="2"/>
</dbReference>
<keyword evidence="4 6" id="KW-0009">Actin-binding</keyword>
<name>A0A430PXB9_SCHBO</name>
<gene>
    <name evidence="7" type="ORF">DC041_0005916</name>
</gene>
<feature type="non-terminal residue" evidence="7">
    <location>
        <position position="1"/>
    </location>
</feature>
<dbReference type="Pfam" id="PF04045">
    <property type="entry name" value="P34-Arc"/>
    <property type="match status" value="2"/>
</dbReference>
<evidence type="ECO:0000256" key="1">
    <source>
        <dbReference type="ARBA" id="ARBA00004245"/>
    </source>
</evidence>
<sequence>LFPRHLSTESARNTTIDLIQTLRNYLHYHIKCSKAYMQMRMRAKTVEFLKVLNRAHIEHPTNTVINTNITTASGEPTPISPSVNKIGGIQSDNMYVQALADRVTVIFSTTFKDPDDLLIGKVFMQFYFVLKCWGVVAFKNKISSTNLFLVILVVCSGNSIW</sequence>
<dbReference type="InterPro" id="IPR034666">
    <property type="entry name" value="ARPC2/4"/>
</dbReference>
<proteinExistence type="inferred from homology"/>
<evidence type="ECO:0000313" key="7">
    <source>
        <dbReference type="EMBL" id="RTG80111.1"/>
    </source>
</evidence>
<dbReference type="STRING" id="6184.A0A430PXB9"/>
<dbReference type="PANTHER" id="PTHR12058:SF0">
    <property type="entry name" value="ACTIN-RELATED PROTEIN 2_3 COMPLEX SUBUNIT 2"/>
    <property type="match status" value="1"/>
</dbReference>
<organism evidence="7 8">
    <name type="scientific">Schistosoma bovis</name>
    <name type="common">Blood fluke</name>
    <dbReference type="NCBI Taxonomy" id="6184"/>
    <lineage>
        <taxon>Eukaryota</taxon>
        <taxon>Metazoa</taxon>
        <taxon>Spiralia</taxon>
        <taxon>Lophotrochozoa</taxon>
        <taxon>Platyhelminthes</taxon>
        <taxon>Trematoda</taxon>
        <taxon>Digenea</taxon>
        <taxon>Strigeidida</taxon>
        <taxon>Schistosomatoidea</taxon>
        <taxon>Schistosomatidae</taxon>
        <taxon>Schistosoma</taxon>
    </lineage>
</organism>
<evidence type="ECO:0000313" key="8">
    <source>
        <dbReference type="Proteomes" id="UP000290809"/>
    </source>
</evidence>
<evidence type="ECO:0000256" key="4">
    <source>
        <dbReference type="ARBA" id="ARBA00023203"/>
    </source>
</evidence>
<comment type="function">
    <text evidence="6">Functions as actin-binding component of the Arp2/3 complex which is involved in regulation of actin polymerization and together with an activating nucleation-promoting factor (NPF) mediates the formation of branched actin networks.</text>
</comment>
<keyword evidence="5 6" id="KW-0206">Cytoskeleton</keyword>
<dbReference type="EMBL" id="QMKO01004518">
    <property type="protein sequence ID" value="RTG80111.1"/>
    <property type="molecule type" value="Genomic_DNA"/>
</dbReference>
<accession>A0A430PXB9</accession>
<keyword evidence="3 6" id="KW-0963">Cytoplasm</keyword>
<dbReference type="AlphaFoldDB" id="A0A430PXB9"/>
<evidence type="ECO:0000256" key="3">
    <source>
        <dbReference type="ARBA" id="ARBA00022490"/>
    </source>
</evidence>
<keyword evidence="8" id="KW-1185">Reference proteome</keyword>
<dbReference type="GO" id="GO:0051015">
    <property type="term" value="F:actin filament binding"/>
    <property type="evidence" value="ECO:0007669"/>
    <property type="project" value="TreeGrafter"/>
</dbReference>
<dbReference type="GO" id="GO:0034314">
    <property type="term" value="P:Arp2/3 complex-mediated actin nucleation"/>
    <property type="evidence" value="ECO:0007669"/>
    <property type="project" value="InterPro"/>
</dbReference>
<comment type="subcellular location">
    <subcellularLocation>
        <location evidence="1 6">Cytoplasm</location>
        <location evidence="1 6">Cytoskeleton</location>
    </subcellularLocation>
</comment>
<dbReference type="Proteomes" id="UP000290809">
    <property type="component" value="Unassembled WGS sequence"/>
</dbReference>
<comment type="similarity">
    <text evidence="2 6">Belongs to the ARPC2 family.</text>
</comment>
<protein>
    <recommendedName>
        <fullName evidence="6">Arp2/3 complex 34 kDa subunit</fullName>
    </recommendedName>
</protein>